<keyword evidence="4" id="KW-1185">Reference proteome</keyword>
<dbReference type="KEGG" id="arep:ID810_02680"/>
<feature type="transmembrane region" description="Helical" evidence="2">
    <location>
        <begin position="31"/>
        <end position="53"/>
    </location>
</feature>
<protein>
    <recommendedName>
        <fullName evidence="5">Copper oxidase</fullName>
    </recommendedName>
</protein>
<name>A0A7T0PXI7_9ACTO</name>
<feature type="transmembrane region" description="Helical" evidence="2">
    <location>
        <begin position="397"/>
        <end position="419"/>
    </location>
</feature>
<feature type="transmembrane region" description="Helical" evidence="2">
    <location>
        <begin position="199"/>
        <end position="219"/>
    </location>
</feature>
<evidence type="ECO:0000313" key="4">
    <source>
        <dbReference type="Proteomes" id="UP000594637"/>
    </source>
</evidence>
<evidence type="ECO:0000256" key="2">
    <source>
        <dbReference type="SAM" id="Phobius"/>
    </source>
</evidence>
<sequence>MKNKVALRPALPPPPDTRRHPRRTTQVRRNLVVLAWVLAAALLALLVLTGPLAAWGQWLPLHTLLLGGIGSAITVWSAHFADTLLRRPALGGATLLDVRLYAHSLGAVLVLAGITAGRDDLTLAGVGVVVASALAGALSIALQYRRALAPRLAGLALHYAVALVLLAVGAALGYLTNWANDHGRAPLSDALYVAHTTTMLLGFVGTTVLGTLTVLWPTMLRTKMEPEAPRWARAGLPLLVAGTALLAAAGIWAPLAALGTLAYLAGAAGVLVPAWRTAQRVPPTSFATASAAAAVAWFLACLLWVGVGVSVAGSGDADPGAARDVIHAVRVPLAAGFALQVLAAALSYLTPVMLGGGPTVTRATNAIMDRAATYRLVTANACLLLAVLAPLPWPVRAVTGLVAGVCAAYVPVGMVLAWAELRRRKADGVATSQPAAHAVVPSHSDADVVVPARPAADSPAPTDPEQKDARDE</sequence>
<keyword evidence="2" id="KW-0812">Transmembrane</keyword>
<accession>A0A7T0PXI7</accession>
<dbReference type="Proteomes" id="UP000594637">
    <property type="component" value="Chromosome"/>
</dbReference>
<feature type="region of interest" description="Disordered" evidence="1">
    <location>
        <begin position="1"/>
        <end position="23"/>
    </location>
</feature>
<feature type="transmembrane region" description="Helical" evidence="2">
    <location>
        <begin position="372"/>
        <end position="391"/>
    </location>
</feature>
<feature type="transmembrane region" description="Helical" evidence="2">
    <location>
        <begin position="231"/>
        <end position="249"/>
    </location>
</feature>
<feature type="compositionally biased region" description="Low complexity" evidence="1">
    <location>
        <begin position="447"/>
        <end position="460"/>
    </location>
</feature>
<feature type="transmembrane region" description="Helical" evidence="2">
    <location>
        <begin position="100"/>
        <end position="117"/>
    </location>
</feature>
<feature type="transmembrane region" description="Helical" evidence="2">
    <location>
        <begin position="255"/>
        <end position="274"/>
    </location>
</feature>
<evidence type="ECO:0000313" key="3">
    <source>
        <dbReference type="EMBL" id="QPL05885.1"/>
    </source>
</evidence>
<feature type="transmembrane region" description="Helical" evidence="2">
    <location>
        <begin position="156"/>
        <end position="179"/>
    </location>
</feature>
<feature type="transmembrane region" description="Helical" evidence="2">
    <location>
        <begin position="59"/>
        <end position="79"/>
    </location>
</feature>
<keyword evidence="2" id="KW-0472">Membrane</keyword>
<dbReference type="AlphaFoldDB" id="A0A7T0PXI7"/>
<organism evidence="3 4">
    <name type="scientific">Actinomyces respiraculi</name>
    <dbReference type="NCBI Taxonomy" id="2744574"/>
    <lineage>
        <taxon>Bacteria</taxon>
        <taxon>Bacillati</taxon>
        <taxon>Actinomycetota</taxon>
        <taxon>Actinomycetes</taxon>
        <taxon>Actinomycetales</taxon>
        <taxon>Actinomycetaceae</taxon>
        <taxon>Actinomyces</taxon>
    </lineage>
</organism>
<evidence type="ECO:0000256" key="1">
    <source>
        <dbReference type="SAM" id="MobiDB-lite"/>
    </source>
</evidence>
<feature type="transmembrane region" description="Helical" evidence="2">
    <location>
        <begin position="123"/>
        <end position="144"/>
    </location>
</feature>
<feature type="region of interest" description="Disordered" evidence="1">
    <location>
        <begin position="435"/>
        <end position="472"/>
    </location>
</feature>
<feature type="transmembrane region" description="Helical" evidence="2">
    <location>
        <begin position="331"/>
        <end position="351"/>
    </location>
</feature>
<proteinExistence type="predicted"/>
<keyword evidence="2" id="KW-1133">Transmembrane helix</keyword>
<dbReference type="RefSeq" id="WP_166855287.1">
    <property type="nucleotide sequence ID" value="NZ_CP063989.1"/>
</dbReference>
<evidence type="ECO:0008006" key="5">
    <source>
        <dbReference type="Google" id="ProtNLM"/>
    </source>
</evidence>
<gene>
    <name evidence="3" type="ORF">ID810_02680</name>
</gene>
<dbReference type="EMBL" id="CP063989">
    <property type="protein sequence ID" value="QPL05885.1"/>
    <property type="molecule type" value="Genomic_DNA"/>
</dbReference>
<feature type="transmembrane region" description="Helical" evidence="2">
    <location>
        <begin position="286"/>
        <end position="311"/>
    </location>
</feature>
<reference evidence="3 4" key="1">
    <citation type="submission" date="2020-11" db="EMBL/GenBank/DDBJ databases">
        <title>Actinomyces sp. ZJ750.</title>
        <authorList>
            <person name="Zhou J."/>
        </authorList>
    </citation>
    <scope>NUCLEOTIDE SEQUENCE [LARGE SCALE GENOMIC DNA]</scope>
    <source>
        <strain evidence="3 4">ZJ750</strain>
    </source>
</reference>